<dbReference type="PANTHER" id="PTHR13391:SF0">
    <property type="entry name" value="PROTEIN MISATO HOMOLOG 1"/>
    <property type="match status" value="1"/>
</dbReference>
<dbReference type="Pfam" id="PF10644">
    <property type="entry name" value="Misat_Tub_SegII"/>
    <property type="match status" value="1"/>
</dbReference>
<feature type="compositionally biased region" description="Basic and acidic residues" evidence="4">
    <location>
        <begin position="89"/>
        <end position="99"/>
    </location>
</feature>
<dbReference type="Gene3D" id="3.40.50.1440">
    <property type="entry name" value="Tubulin/FtsZ, GTPase domain"/>
    <property type="match status" value="1"/>
</dbReference>
<keyword evidence="3" id="KW-0496">Mitochondrion</keyword>
<dbReference type="GO" id="GO:0007005">
    <property type="term" value="P:mitochondrion organization"/>
    <property type="evidence" value="ECO:0007669"/>
    <property type="project" value="InterPro"/>
</dbReference>
<dbReference type="GO" id="GO:0005739">
    <property type="term" value="C:mitochondrion"/>
    <property type="evidence" value="ECO:0007669"/>
    <property type="project" value="UniProtKB-SubCell"/>
</dbReference>
<dbReference type="PANTHER" id="PTHR13391">
    <property type="entry name" value="MITOCHONDRIAL DISTRIBUTION REGULATOR MISATO"/>
    <property type="match status" value="1"/>
</dbReference>
<comment type="caution">
    <text evidence="7">The sequence shown here is derived from an EMBL/GenBank/DDBJ whole genome shotgun (WGS) entry which is preliminary data.</text>
</comment>
<dbReference type="InterPro" id="IPR019605">
    <property type="entry name" value="Misato_II_tubulin-like"/>
</dbReference>
<feature type="region of interest" description="Disordered" evidence="4">
    <location>
        <begin position="89"/>
        <end position="130"/>
    </location>
</feature>
<feature type="domain" description="Misato Segment II tubulin-like" evidence="5">
    <location>
        <begin position="13"/>
        <end position="88"/>
    </location>
</feature>
<sequence length="359" mass="41057">MLNKAQQYLHLTSQSVSFLSDFEVERGEVTYTPRLVLIDLKGSLNSLKQKGTLYEIPHEEEEDIKWSGDITMHKEAAPPKNKFLKELEEADGIQEKDSPSDSTESDEERSEKENSCKEVVERKHQKADDSHMSDHTLLDCDAMFKVWSDFLRIHFHPRTIQIIEEFQHGNEHLPFDVFGCGQEAVSGDTFINEWEDKLHFFTEECDNLEGFQILLDTHDAFGGSGAMLLQYLEDEFSSKGRLTFGVAPALLPDDTALLRAQRILNSALAYQKCSSFSSLFVPTSLATTLWRAMGPPIQFPYLQYKPIHYHTSAILAACIDTLTYPYRQVMAPFHLCDITNTFNSQGRKVIELSKYFTYD</sequence>
<evidence type="ECO:0000256" key="4">
    <source>
        <dbReference type="SAM" id="MobiDB-lite"/>
    </source>
</evidence>
<feature type="compositionally biased region" description="Basic and acidic residues" evidence="4">
    <location>
        <begin position="109"/>
        <end position="130"/>
    </location>
</feature>
<dbReference type="InterPro" id="IPR049942">
    <property type="entry name" value="DML1/Misato"/>
</dbReference>
<reference evidence="7" key="1">
    <citation type="journal article" date="2021" name="Genome Biol. Evol.">
        <title>A High-Quality Reference Genome for a Parasitic Bivalve with Doubly Uniparental Inheritance (Bivalvia: Unionida).</title>
        <authorList>
            <person name="Smith C.H."/>
        </authorList>
    </citation>
    <scope>NUCLEOTIDE SEQUENCE</scope>
    <source>
        <strain evidence="7">CHS0354</strain>
    </source>
</reference>
<dbReference type="Pfam" id="PF14881">
    <property type="entry name" value="Tubulin_3"/>
    <property type="match status" value="1"/>
</dbReference>
<name>A0AAE0VMN9_9BIVA</name>
<evidence type="ECO:0000313" key="8">
    <source>
        <dbReference type="Proteomes" id="UP001195483"/>
    </source>
</evidence>
<evidence type="ECO:0000313" key="7">
    <source>
        <dbReference type="EMBL" id="KAK3583544.1"/>
    </source>
</evidence>
<reference evidence="7" key="3">
    <citation type="submission" date="2023-05" db="EMBL/GenBank/DDBJ databases">
        <authorList>
            <person name="Smith C.H."/>
        </authorList>
    </citation>
    <scope>NUCLEOTIDE SEQUENCE</scope>
    <source>
        <strain evidence="7">CHS0354</strain>
        <tissue evidence="7">Mantle</tissue>
    </source>
</reference>
<keyword evidence="8" id="KW-1185">Reference proteome</keyword>
<evidence type="ECO:0000256" key="2">
    <source>
        <dbReference type="ARBA" id="ARBA00008507"/>
    </source>
</evidence>
<evidence type="ECO:0000256" key="3">
    <source>
        <dbReference type="ARBA" id="ARBA00023128"/>
    </source>
</evidence>
<evidence type="ECO:0000259" key="5">
    <source>
        <dbReference type="Pfam" id="PF10644"/>
    </source>
</evidence>
<dbReference type="EMBL" id="JAEAOA010001560">
    <property type="protein sequence ID" value="KAK3583544.1"/>
    <property type="molecule type" value="Genomic_DNA"/>
</dbReference>
<comment type="subcellular location">
    <subcellularLocation>
        <location evidence="1">Mitochondrion</location>
    </subcellularLocation>
</comment>
<evidence type="ECO:0000256" key="1">
    <source>
        <dbReference type="ARBA" id="ARBA00004173"/>
    </source>
</evidence>
<organism evidence="7 8">
    <name type="scientific">Potamilus streckersoni</name>
    <dbReference type="NCBI Taxonomy" id="2493646"/>
    <lineage>
        <taxon>Eukaryota</taxon>
        <taxon>Metazoa</taxon>
        <taxon>Spiralia</taxon>
        <taxon>Lophotrochozoa</taxon>
        <taxon>Mollusca</taxon>
        <taxon>Bivalvia</taxon>
        <taxon>Autobranchia</taxon>
        <taxon>Heteroconchia</taxon>
        <taxon>Palaeoheterodonta</taxon>
        <taxon>Unionida</taxon>
        <taxon>Unionoidea</taxon>
        <taxon>Unionidae</taxon>
        <taxon>Ambleminae</taxon>
        <taxon>Lampsilini</taxon>
        <taxon>Potamilus</taxon>
    </lineage>
</organism>
<proteinExistence type="inferred from homology"/>
<gene>
    <name evidence="7" type="ORF">CHS0354_026128</name>
</gene>
<dbReference type="InterPro" id="IPR029209">
    <property type="entry name" value="DML1/Misato_tubulin"/>
</dbReference>
<evidence type="ECO:0000259" key="6">
    <source>
        <dbReference type="Pfam" id="PF14881"/>
    </source>
</evidence>
<feature type="domain" description="DML1/Misato tubulin" evidence="6">
    <location>
        <begin position="144"/>
        <end position="327"/>
    </location>
</feature>
<dbReference type="AlphaFoldDB" id="A0AAE0VMN9"/>
<dbReference type="InterPro" id="IPR036525">
    <property type="entry name" value="Tubulin/FtsZ_GTPase_sf"/>
</dbReference>
<accession>A0AAE0VMN9</accession>
<reference evidence="7" key="2">
    <citation type="journal article" date="2021" name="Genome Biol. Evol.">
        <title>Developing a high-quality reference genome for a parasitic bivalve with doubly uniparental inheritance (Bivalvia: Unionida).</title>
        <authorList>
            <person name="Smith C.H."/>
        </authorList>
    </citation>
    <scope>NUCLEOTIDE SEQUENCE</scope>
    <source>
        <strain evidence="7">CHS0354</strain>
        <tissue evidence="7">Mantle</tissue>
    </source>
</reference>
<dbReference type="Proteomes" id="UP001195483">
    <property type="component" value="Unassembled WGS sequence"/>
</dbReference>
<dbReference type="SUPFAM" id="SSF52490">
    <property type="entry name" value="Tubulin nucleotide-binding domain-like"/>
    <property type="match status" value="1"/>
</dbReference>
<comment type="similarity">
    <text evidence="2">Belongs to the misato family.</text>
</comment>
<protein>
    <submittedName>
        <fullName evidence="7">Uncharacterized protein</fullName>
    </submittedName>
</protein>